<evidence type="ECO:0000256" key="3">
    <source>
        <dbReference type="ARBA" id="ARBA00022989"/>
    </source>
</evidence>
<name>A0ABW7VFW0_STROI</name>
<comment type="caution">
    <text evidence="6">The sequence shown here is derived from an EMBL/GenBank/DDBJ whole genome shotgun (WGS) entry which is preliminary data.</text>
</comment>
<keyword evidence="2 5" id="KW-0812">Transmembrane</keyword>
<evidence type="ECO:0000313" key="6">
    <source>
        <dbReference type="EMBL" id="MFI2160244.1"/>
    </source>
</evidence>
<feature type="transmembrane region" description="Helical" evidence="5">
    <location>
        <begin position="69"/>
        <end position="88"/>
    </location>
</feature>
<evidence type="ECO:0000256" key="1">
    <source>
        <dbReference type="ARBA" id="ARBA00004141"/>
    </source>
</evidence>
<reference evidence="6 7" key="1">
    <citation type="submission" date="2024-10" db="EMBL/GenBank/DDBJ databases">
        <title>The Natural Products Discovery Center: Release of the First 8490 Sequenced Strains for Exploring Actinobacteria Biosynthetic Diversity.</title>
        <authorList>
            <person name="Kalkreuter E."/>
            <person name="Kautsar S.A."/>
            <person name="Yang D."/>
            <person name="Bader C.D."/>
            <person name="Teijaro C.N."/>
            <person name="Fluegel L."/>
            <person name="Davis C.M."/>
            <person name="Simpson J.R."/>
            <person name="Lauterbach L."/>
            <person name="Steele A.D."/>
            <person name="Gui C."/>
            <person name="Meng S."/>
            <person name="Li G."/>
            <person name="Viehrig K."/>
            <person name="Ye F."/>
            <person name="Su P."/>
            <person name="Kiefer A.F."/>
            <person name="Nichols A."/>
            <person name="Cepeda A.J."/>
            <person name="Yan W."/>
            <person name="Fan B."/>
            <person name="Jiang Y."/>
            <person name="Adhikari A."/>
            <person name="Zheng C.-J."/>
            <person name="Schuster L."/>
            <person name="Cowan T.M."/>
            <person name="Smanski M.J."/>
            <person name="Chevrette M.G."/>
            <person name="De Carvalho L.P.S."/>
            <person name="Shen B."/>
        </authorList>
    </citation>
    <scope>NUCLEOTIDE SEQUENCE [LARGE SCALE GENOMIC DNA]</scope>
    <source>
        <strain evidence="6 7">NPDC020295</strain>
    </source>
</reference>
<keyword evidence="7" id="KW-1185">Reference proteome</keyword>
<keyword evidence="3 5" id="KW-1133">Transmembrane helix</keyword>
<evidence type="ECO:0000256" key="4">
    <source>
        <dbReference type="ARBA" id="ARBA00023136"/>
    </source>
</evidence>
<dbReference type="RefSeq" id="WP_107120913.1">
    <property type="nucleotide sequence ID" value="NZ_JBIRUT010000008.1"/>
</dbReference>
<proteinExistence type="predicted"/>
<dbReference type="EMBL" id="JBIRWM010000018">
    <property type="protein sequence ID" value="MFI2160244.1"/>
    <property type="molecule type" value="Genomic_DNA"/>
</dbReference>
<evidence type="ECO:0000256" key="5">
    <source>
        <dbReference type="SAM" id="Phobius"/>
    </source>
</evidence>
<feature type="transmembrane region" description="Helical" evidence="5">
    <location>
        <begin position="46"/>
        <end position="62"/>
    </location>
</feature>
<dbReference type="Proteomes" id="UP001611397">
    <property type="component" value="Unassembled WGS sequence"/>
</dbReference>
<comment type="subcellular location">
    <subcellularLocation>
        <location evidence="1">Membrane</location>
        <topology evidence="1">Multi-pass membrane protein</topology>
    </subcellularLocation>
</comment>
<keyword evidence="4 5" id="KW-0472">Membrane</keyword>
<evidence type="ECO:0000256" key="2">
    <source>
        <dbReference type="ARBA" id="ARBA00022692"/>
    </source>
</evidence>
<dbReference type="InterPro" id="IPR032808">
    <property type="entry name" value="DoxX"/>
</dbReference>
<accession>A0ABW7VFW0</accession>
<gene>
    <name evidence="6" type="ORF">ACH49L_31890</name>
</gene>
<protein>
    <submittedName>
        <fullName evidence="6">DoxX family protein</fullName>
    </submittedName>
</protein>
<organism evidence="6 7">
    <name type="scientific">Streptomyces olivaceoviridis</name>
    <name type="common">Streptomyces corchorusii</name>
    <dbReference type="NCBI Taxonomy" id="1921"/>
    <lineage>
        <taxon>Bacteria</taxon>
        <taxon>Bacillati</taxon>
        <taxon>Actinomycetota</taxon>
        <taxon>Actinomycetes</taxon>
        <taxon>Kitasatosporales</taxon>
        <taxon>Streptomycetaceae</taxon>
        <taxon>Streptomyces</taxon>
    </lineage>
</organism>
<dbReference type="Pfam" id="PF13564">
    <property type="entry name" value="DoxX_2"/>
    <property type="match status" value="1"/>
</dbReference>
<sequence>MTTAQTTRAVALSPVFLPLVLAKTAAMPFMRQAAAHLGMPPDLHRVIGTLEIAAAAGLLLGLASAPRGVAAAVVTLAALAHVGVAAAAG</sequence>
<evidence type="ECO:0000313" key="7">
    <source>
        <dbReference type="Proteomes" id="UP001611397"/>
    </source>
</evidence>